<sequence length="84" mass="9062">MYQIEVENIKCGGCVSSIEKALLTLKGVDEVIVTIENGIVVIVGDADRQQIVRKLAELGYPEKGNNTIVCKAKSYFSCAVGKLS</sequence>
<dbReference type="EMBL" id="JBBYHR010000012">
    <property type="protein sequence ID" value="MEL1246153.1"/>
    <property type="molecule type" value="Genomic_DNA"/>
</dbReference>
<organism evidence="2 3">
    <name type="scientific">Flavobacterium arundinis</name>
    <dbReference type="NCBI Taxonomy" id="3139143"/>
    <lineage>
        <taxon>Bacteria</taxon>
        <taxon>Pseudomonadati</taxon>
        <taxon>Bacteroidota</taxon>
        <taxon>Flavobacteriia</taxon>
        <taxon>Flavobacteriales</taxon>
        <taxon>Flavobacteriaceae</taxon>
        <taxon>Flavobacterium</taxon>
    </lineage>
</organism>
<evidence type="ECO:0000313" key="2">
    <source>
        <dbReference type="EMBL" id="MEL1246153.1"/>
    </source>
</evidence>
<dbReference type="PROSITE" id="PS50846">
    <property type="entry name" value="HMA_2"/>
    <property type="match status" value="1"/>
</dbReference>
<evidence type="ECO:0000313" key="3">
    <source>
        <dbReference type="Proteomes" id="UP001464555"/>
    </source>
</evidence>
<name>A0ABU9I145_9FLAO</name>
<dbReference type="Proteomes" id="UP001464555">
    <property type="component" value="Unassembled WGS sequence"/>
</dbReference>
<evidence type="ECO:0000259" key="1">
    <source>
        <dbReference type="PROSITE" id="PS50846"/>
    </source>
</evidence>
<protein>
    <submittedName>
        <fullName evidence="2">Heavy metal-associated domain-containing protein</fullName>
    </submittedName>
</protein>
<gene>
    <name evidence="2" type="ORF">AAEO56_17905</name>
</gene>
<dbReference type="Gene3D" id="3.30.70.100">
    <property type="match status" value="1"/>
</dbReference>
<dbReference type="RefSeq" id="WP_341698448.1">
    <property type="nucleotide sequence ID" value="NZ_JBBYHR010000012.1"/>
</dbReference>
<dbReference type="InterPro" id="IPR036163">
    <property type="entry name" value="HMA_dom_sf"/>
</dbReference>
<accession>A0ABU9I145</accession>
<proteinExistence type="predicted"/>
<dbReference type="SUPFAM" id="SSF55008">
    <property type="entry name" value="HMA, heavy metal-associated domain"/>
    <property type="match status" value="1"/>
</dbReference>
<dbReference type="CDD" id="cd00371">
    <property type="entry name" value="HMA"/>
    <property type="match status" value="1"/>
</dbReference>
<keyword evidence="3" id="KW-1185">Reference proteome</keyword>
<dbReference type="InterPro" id="IPR006121">
    <property type="entry name" value="HMA_dom"/>
</dbReference>
<feature type="domain" description="HMA" evidence="1">
    <location>
        <begin position="1"/>
        <end position="63"/>
    </location>
</feature>
<comment type="caution">
    <text evidence="2">The sequence shown here is derived from an EMBL/GenBank/DDBJ whole genome shotgun (WGS) entry which is preliminary data.</text>
</comment>
<dbReference type="Pfam" id="PF00403">
    <property type="entry name" value="HMA"/>
    <property type="match status" value="1"/>
</dbReference>
<reference evidence="2 3" key="1">
    <citation type="submission" date="2024-04" db="EMBL/GenBank/DDBJ databases">
        <title>Flavobacterium sp. DGU11 16S ribosomal RNA gene Genome sequencing and assembly.</title>
        <authorList>
            <person name="Park S."/>
        </authorList>
    </citation>
    <scope>NUCLEOTIDE SEQUENCE [LARGE SCALE GENOMIC DNA]</scope>
    <source>
        <strain evidence="2 3">DGU11</strain>
    </source>
</reference>